<proteinExistence type="predicted"/>
<sequence length="219" mass="23775">MSDHLTSGYIANARRQVPGLEALHRMTALLLQETVPASARLLVLGAGGGMETKALAETSPGWRFDGVDPSTDMLALARQTLHEFGPRMSLHEGSISAAPDGPFDAAVSLLTFHFIAPPERLETLRQMRARMRRGAPLILAHISFAQSEPERAKWIARHVAYGLGPSADPAKAEESRRAIATRLHVLSPSDEEAMLAEAGFSGIELFYCALSFRGWVAYA</sequence>
<evidence type="ECO:0000259" key="2">
    <source>
        <dbReference type="Pfam" id="PF13649"/>
    </source>
</evidence>
<dbReference type="GO" id="GO:0032259">
    <property type="term" value="P:methylation"/>
    <property type="evidence" value="ECO:0007669"/>
    <property type="project" value="UniProtKB-KW"/>
</dbReference>
<evidence type="ECO:0000313" key="3">
    <source>
        <dbReference type="EMBL" id="GHA13117.1"/>
    </source>
</evidence>
<organism evidence="3 4">
    <name type="scientific">Devosia pacifica</name>
    <dbReference type="NCBI Taxonomy" id="1335967"/>
    <lineage>
        <taxon>Bacteria</taxon>
        <taxon>Pseudomonadati</taxon>
        <taxon>Pseudomonadota</taxon>
        <taxon>Alphaproteobacteria</taxon>
        <taxon>Hyphomicrobiales</taxon>
        <taxon>Devosiaceae</taxon>
        <taxon>Devosia</taxon>
    </lineage>
</organism>
<dbReference type="InterPro" id="IPR041698">
    <property type="entry name" value="Methyltransf_25"/>
</dbReference>
<protein>
    <submittedName>
        <fullName evidence="3">Methyltransferase</fullName>
    </submittedName>
</protein>
<comment type="caution">
    <text evidence="3">The sequence shown here is derived from an EMBL/GenBank/DDBJ whole genome shotgun (WGS) entry which is preliminary data.</text>
</comment>
<dbReference type="Pfam" id="PF13649">
    <property type="entry name" value="Methyltransf_25"/>
    <property type="match status" value="1"/>
</dbReference>
<keyword evidence="3" id="KW-0489">Methyltransferase</keyword>
<name>A0A918RVZ0_9HYPH</name>
<dbReference type="Proteomes" id="UP000646579">
    <property type="component" value="Unassembled WGS sequence"/>
</dbReference>
<dbReference type="GO" id="GO:0008168">
    <property type="term" value="F:methyltransferase activity"/>
    <property type="evidence" value="ECO:0007669"/>
    <property type="project" value="UniProtKB-KW"/>
</dbReference>
<keyword evidence="1" id="KW-0808">Transferase</keyword>
<dbReference type="EMBL" id="BMZE01000001">
    <property type="protein sequence ID" value="GHA13117.1"/>
    <property type="molecule type" value="Genomic_DNA"/>
</dbReference>
<feature type="domain" description="Methyltransferase" evidence="2">
    <location>
        <begin position="42"/>
        <end position="134"/>
    </location>
</feature>
<dbReference type="SUPFAM" id="SSF53335">
    <property type="entry name" value="S-adenosyl-L-methionine-dependent methyltransferases"/>
    <property type="match status" value="1"/>
</dbReference>
<dbReference type="Gene3D" id="3.40.50.150">
    <property type="entry name" value="Vaccinia Virus protein VP39"/>
    <property type="match status" value="1"/>
</dbReference>
<dbReference type="PANTHER" id="PTHR43861">
    <property type="entry name" value="TRANS-ACONITATE 2-METHYLTRANSFERASE-RELATED"/>
    <property type="match status" value="1"/>
</dbReference>
<dbReference type="AlphaFoldDB" id="A0A918RVZ0"/>
<dbReference type="InterPro" id="IPR029063">
    <property type="entry name" value="SAM-dependent_MTases_sf"/>
</dbReference>
<dbReference type="CDD" id="cd02440">
    <property type="entry name" value="AdoMet_MTases"/>
    <property type="match status" value="1"/>
</dbReference>
<dbReference type="RefSeq" id="WP_244639883.1">
    <property type="nucleotide sequence ID" value="NZ_BMZE01000001.1"/>
</dbReference>
<keyword evidence="4" id="KW-1185">Reference proteome</keyword>
<reference evidence="3" key="2">
    <citation type="submission" date="2020-09" db="EMBL/GenBank/DDBJ databases">
        <authorList>
            <person name="Sun Q."/>
            <person name="Kim S."/>
        </authorList>
    </citation>
    <scope>NUCLEOTIDE SEQUENCE</scope>
    <source>
        <strain evidence="3">KCTC 32437</strain>
    </source>
</reference>
<reference evidence="3" key="1">
    <citation type="journal article" date="2014" name="Int. J. Syst. Evol. Microbiol.">
        <title>Complete genome sequence of Corynebacterium casei LMG S-19264T (=DSM 44701T), isolated from a smear-ripened cheese.</title>
        <authorList>
            <consortium name="US DOE Joint Genome Institute (JGI-PGF)"/>
            <person name="Walter F."/>
            <person name="Albersmeier A."/>
            <person name="Kalinowski J."/>
            <person name="Ruckert C."/>
        </authorList>
    </citation>
    <scope>NUCLEOTIDE SEQUENCE</scope>
    <source>
        <strain evidence="3">KCTC 32437</strain>
    </source>
</reference>
<accession>A0A918RVZ0</accession>
<evidence type="ECO:0000313" key="4">
    <source>
        <dbReference type="Proteomes" id="UP000646579"/>
    </source>
</evidence>
<gene>
    <name evidence="3" type="ORF">GCM10007989_04610</name>
</gene>
<evidence type="ECO:0000256" key="1">
    <source>
        <dbReference type="ARBA" id="ARBA00022679"/>
    </source>
</evidence>